<keyword evidence="8" id="KW-0325">Glycoprotein</keyword>
<dbReference type="AlphaFoldDB" id="A0AAQ4S9F3"/>
<evidence type="ECO:0000256" key="6">
    <source>
        <dbReference type="ARBA" id="ARBA00023136"/>
    </source>
</evidence>
<dbReference type="PROSITE" id="PS51534">
    <property type="entry name" value="SEFIR"/>
    <property type="match status" value="1"/>
</dbReference>
<evidence type="ECO:0000256" key="9">
    <source>
        <dbReference type="SAM" id="SignalP"/>
    </source>
</evidence>
<dbReference type="RefSeq" id="XP_040050392.1">
    <property type="nucleotide sequence ID" value="XM_040194458.1"/>
</dbReference>
<dbReference type="Pfam" id="PF08357">
    <property type="entry name" value="SEFIR"/>
    <property type="match status" value="1"/>
</dbReference>
<sequence length="448" mass="49239">MFCVLSGQNQVFMMWAVGLILLYSLATQATSQEIQVECRECELPSFSDKAPSVLVDLKVAPVTDEEIQMNISWAINIDASIEYLTGTRIVIQGESTHVCEYKPALAEADLGGSKQKWFYYLVNAKKGSNSIQAANQPMHLGESSMPYKSVSIEIPGPKQRVTPKQQQITVATELKEAVPELKETVPGNVDFTSITSAIFGGLAGLMTLSSCYILYLRYGANVATFVGFKKLPASPVAPVPVLVVYAAEDPAFQGAVVALVEFLQSYGGCSVAVDMWQQRKIAELGPMRWLAEKVKTAQRVLIVCPKSSLRSSRCPPNHTFPEPSIPASAPDLYPLILNMVAGHAKSSRDLAKFCVVQLSEEQDNRPRNLAPELRACRSFCLMKDLTKLCRSLHGKDQDAKISDLIFRPRIVYTEKCTGKLREAIKKIGGHEPNISREAEPLKSVVSII</sequence>
<dbReference type="InterPro" id="IPR039465">
    <property type="entry name" value="IL-17_rcpt-like"/>
</dbReference>
<feature type="domain" description="SEFIR" evidence="10">
    <location>
        <begin position="238"/>
        <end position="390"/>
    </location>
</feature>
<reference evidence="11" key="2">
    <citation type="submission" date="2025-08" db="UniProtKB">
        <authorList>
            <consortium name="Ensembl"/>
        </authorList>
    </citation>
    <scope>IDENTIFICATION</scope>
</reference>
<dbReference type="Gene3D" id="2.60.40.2160">
    <property type="entry name" value="Interleukin-17 receptor A/B, fibronectin-III-like domain 1"/>
    <property type="match status" value="1"/>
</dbReference>
<feature type="chain" id="PRO_5042821283" description="SEFIR domain-containing protein" evidence="9">
    <location>
        <begin position="32"/>
        <end position="448"/>
    </location>
</feature>
<dbReference type="Proteomes" id="UP000007635">
    <property type="component" value="Chromosome XII"/>
</dbReference>
<dbReference type="GO" id="GO:0030368">
    <property type="term" value="F:interleukin-17 receptor activity"/>
    <property type="evidence" value="ECO:0007669"/>
    <property type="project" value="InterPro"/>
</dbReference>
<dbReference type="Ensembl" id="ENSGACT00000076761.1">
    <property type="protein sequence ID" value="ENSGACP00000071241.1"/>
    <property type="gene ID" value="ENSGACG00000026498.1"/>
</dbReference>
<evidence type="ECO:0000256" key="8">
    <source>
        <dbReference type="ARBA" id="ARBA00023180"/>
    </source>
</evidence>
<protein>
    <recommendedName>
        <fullName evidence="10">SEFIR domain-containing protein</fullName>
    </recommendedName>
</protein>
<organism evidence="11 12">
    <name type="scientific">Gasterosteus aculeatus aculeatus</name>
    <name type="common">three-spined stickleback</name>
    <dbReference type="NCBI Taxonomy" id="481459"/>
    <lineage>
        <taxon>Eukaryota</taxon>
        <taxon>Metazoa</taxon>
        <taxon>Chordata</taxon>
        <taxon>Craniata</taxon>
        <taxon>Vertebrata</taxon>
        <taxon>Euteleostomi</taxon>
        <taxon>Actinopterygii</taxon>
        <taxon>Neopterygii</taxon>
        <taxon>Teleostei</taxon>
        <taxon>Neoteleostei</taxon>
        <taxon>Acanthomorphata</taxon>
        <taxon>Eupercaria</taxon>
        <taxon>Perciformes</taxon>
        <taxon>Cottioidei</taxon>
        <taxon>Gasterosteales</taxon>
        <taxon>Gasterosteidae</taxon>
        <taxon>Gasterosteus</taxon>
    </lineage>
</organism>
<dbReference type="InterPro" id="IPR038683">
    <property type="entry name" value="IL17RA/B_FnIII-like_1_sf"/>
</dbReference>
<keyword evidence="5" id="KW-1133">Transmembrane helix</keyword>
<reference evidence="11" key="3">
    <citation type="submission" date="2025-09" db="UniProtKB">
        <authorList>
            <consortium name="Ensembl"/>
        </authorList>
    </citation>
    <scope>IDENTIFICATION</scope>
</reference>
<evidence type="ECO:0000259" key="10">
    <source>
        <dbReference type="PROSITE" id="PS51534"/>
    </source>
</evidence>
<evidence type="ECO:0000313" key="12">
    <source>
        <dbReference type="Proteomes" id="UP000007635"/>
    </source>
</evidence>
<evidence type="ECO:0000256" key="1">
    <source>
        <dbReference type="ARBA" id="ARBA00004251"/>
    </source>
</evidence>
<keyword evidence="3" id="KW-0812">Transmembrane</keyword>
<accession>A0AAQ4S9F3</accession>
<evidence type="ECO:0000256" key="7">
    <source>
        <dbReference type="ARBA" id="ARBA00023170"/>
    </source>
</evidence>
<name>A0AAQ4S9F3_GASAC</name>
<keyword evidence="2" id="KW-1003">Cell membrane</keyword>
<dbReference type="PANTHER" id="PTHR15583:SF11">
    <property type="entry name" value="INTERLEUKIN-17 RECEPTOR B"/>
    <property type="match status" value="1"/>
</dbReference>
<evidence type="ECO:0000256" key="3">
    <source>
        <dbReference type="ARBA" id="ARBA00022692"/>
    </source>
</evidence>
<dbReference type="GeneTree" id="ENSGT00930000151761"/>
<comment type="subcellular location">
    <subcellularLocation>
        <location evidence="1">Cell membrane</location>
        <topology evidence="1">Single-pass type I membrane protein</topology>
    </subcellularLocation>
</comment>
<evidence type="ECO:0000256" key="4">
    <source>
        <dbReference type="ARBA" id="ARBA00022729"/>
    </source>
</evidence>
<evidence type="ECO:0000313" key="11">
    <source>
        <dbReference type="Ensembl" id="ENSGACP00000071241.1"/>
    </source>
</evidence>
<keyword evidence="6" id="KW-0472">Membrane</keyword>
<keyword evidence="12" id="KW-1185">Reference proteome</keyword>
<reference evidence="11 12" key="1">
    <citation type="journal article" date="2021" name="G3 (Bethesda)">
        <title>Improved contiguity of the threespine stickleback genome using long-read sequencing.</title>
        <authorList>
            <person name="Nath S."/>
            <person name="Shaw D.E."/>
            <person name="White M.A."/>
        </authorList>
    </citation>
    <scope>NUCLEOTIDE SEQUENCE [LARGE SCALE GENOMIC DNA]</scope>
    <source>
        <strain evidence="11 12">Lake Benthic</strain>
    </source>
</reference>
<dbReference type="GO" id="GO:0005886">
    <property type="term" value="C:plasma membrane"/>
    <property type="evidence" value="ECO:0007669"/>
    <property type="project" value="UniProtKB-SubCell"/>
</dbReference>
<evidence type="ECO:0000256" key="5">
    <source>
        <dbReference type="ARBA" id="ARBA00022989"/>
    </source>
</evidence>
<keyword evidence="7" id="KW-0675">Receptor</keyword>
<feature type="signal peptide" evidence="9">
    <location>
        <begin position="1"/>
        <end position="31"/>
    </location>
</feature>
<dbReference type="Gene3D" id="3.40.50.11530">
    <property type="match status" value="1"/>
</dbReference>
<evidence type="ECO:0000256" key="2">
    <source>
        <dbReference type="ARBA" id="ARBA00022475"/>
    </source>
</evidence>
<keyword evidence="4 9" id="KW-0732">Signal</keyword>
<proteinExistence type="predicted"/>
<dbReference type="GeneID" id="120829876"/>
<dbReference type="InterPro" id="IPR013568">
    <property type="entry name" value="SEFIR_dom"/>
</dbReference>
<dbReference type="PANTHER" id="PTHR15583">
    <property type="entry name" value="INTERLEUKIN-17 RECEPTOR"/>
    <property type="match status" value="1"/>
</dbReference>